<dbReference type="GO" id="GO:0006811">
    <property type="term" value="P:monoatomic ion transport"/>
    <property type="evidence" value="ECO:0007669"/>
    <property type="project" value="UniProtKB-KW"/>
</dbReference>
<dbReference type="PATRIC" id="fig|857265.3.peg.1548"/>
<dbReference type="Pfam" id="PF02264">
    <property type="entry name" value="LamB"/>
    <property type="match status" value="1"/>
</dbReference>
<evidence type="ECO:0000256" key="1">
    <source>
        <dbReference type="ARBA" id="ARBA00004571"/>
    </source>
</evidence>
<comment type="caution">
    <text evidence="11">The sequence shown here is derived from an EMBL/GenBank/DDBJ whole genome shotgun (WGS) entry which is preliminary data.</text>
</comment>
<keyword evidence="4" id="KW-1134">Transmembrane beta strand</keyword>
<sequence>MAYKFRITQIAAAAMLVAGAMSFADDVVPTAVQSVIGSVTSTGYFRAGWGVAGKGGTAECFGVGYAKFRLGNECDAYAEIGLDIPVFNQSNGAQWVAHTMIQADAPYSDWGSNKTNFAQNYISVSHFGDGALKDAVLWAGRRYYDRPDLHMLDYKYLVGDGDGAGIENIALGNSGALFSYALMRPIDTAHTNRTWLENLFKVSNVVAGPGAFTFNAGATFGDKADDTANANGVITPTAAAKNGWYLSAAFDHPVADLGSNRVGLQYGRGANATGNFSQVNQSATTDDSTTQIFDNITLEPKNSNWTLMAHAVYRKDKYETAGDDTWWAIGARPQYHFTDIFGFATEVGYESFKPDQGSTQTLGKVTFALTAAAGRGAYARPELRLFYTYAKWNDAAKNGAMNSFNSDGTASVYNGATSGSSIGVQAEAWW</sequence>
<evidence type="ECO:0000256" key="2">
    <source>
        <dbReference type="ARBA" id="ARBA00007055"/>
    </source>
</evidence>
<keyword evidence="9" id="KW-0998">Cell outer membrane</keyword>
<dbReference type="RefSeq" id="WP_053937187.1">
    <property type="nucleotide sequence ID" value="NZ_LAQT01000005.1"/>
</dbReference>
<name>A0A0N0GPG4_9NEIS</name>
<evidence type="ECO:0000256" key="6">
    <source>
        <dbReference type="ARBA" id="ARBA00023065"/>
    </source>
</evidence>
<keyword evidence="7" id="KW-0626">Porin</keyword>
<dbReference type="AlphaFoldDB" id="A0A0N0GPG4"/>
<evidence type="ECO:0000256" key="5">
    <source>
        <dbReference type="ARBA" id="ARBA00022692"/>
    </source>
</evidence>
<evidence type="ECO:0000256" key="10">
    <source>
        <dbReference type="SAM" id="SignalP"/>
    </source>
</evidence>
<protein>
    <submittedName>
        <fullName evidence="11">Maltoporin</fullName>
    </submittedName>
</protein>
<evidence type="ECO:0000256" key="8">
    <source>
        <dbReference type="ARBA" id="ARBA00023136"/>
    </source>
</evidence>
<dbReference type="OrthoDB" id="106611at2"/>
<dbReference type="GO" id="GO:0015774">
    <property type="term" value="P:polysaccharide transport"/>
    <property type="evidence" value="ECO:0007669"/>
    <property type="project" value="TreeGrafter"/>
</dbReference>
<comment type="similarity">
    <text evidence="2">Belongs to the porin LamB (TC 1.B.3) family.</text>
</comment>
<dbReference type="EMBL" id="LAQT01000005">
    <property type="protein sequence ID" value="KPC53683.1"/>
    <property type="molecule type" value="Genomic_DNA"/>
</dbReference>
<evidence type="ECO:0000313" key="12">
    <source>
        <dbReference type="Proteomes" id="UP000037939"/>
    </source>
</evidence>
<keyword evidence="12" id="KW-1185">Reference proteome</keyword>
<dbReference type="Gene3D" id="2.40.170.10">
    <property type="entry name" value="Porin, LamB type"/>
    <property type="match status" value="1"/>
</dbReference>
<gene>
    <name evidence="11" type="primary">lamB</name>
    <name evidence="11" type="ORF">WG78_07565</name>
</gene>
<keyword evidence="8" id="KW-0472">Membrane</keyword>
<feature type="signal peptide" evidence="10">
    <location>
        <begin position="1"/>
        <end position="24"/>
    </location>
</feature>
<evidence type="ECO:0000256" key="9">
    <source>
        <dbReference type="ARBA" id="ARBA00023237"/>
    </source>
</evidence>
<dbReference type="SUPFAM" id="SSF56935">
    <property type="entry name" value="Porins"/>
    <property type="match status" value="1"/>
</dbReference>
<dbReference type="GO" id="GO:0015144">
    <property type="term" value="F:carbohydrate transmembrane transporter activity"/>
    <property type="evidence" value="ECO:0007669"/>
    <property type="project" value="TreeGrafter"/>
</dbReference>
<keyword evidence="6" id="KW-0406">Ion transport</keyword>
<keyword evidence="5" id="KW-0812">Transmembrane</keyword>
<dbReference type="InterPro" id="IPR003192">
    <property type="entry name" value="Porin_LamB"/>
</dbReference>
<keyword evidence="3" id="KW-0813">Transport</keyword>
<evidence type="ECO:0000256" key="7">
    <source>
        <dbReference type="ARBA" id="ARBA00023114"/>
    </source>
</evidence>
<evidence type="ECO:0000256" key="4">
    <source>
        <dbReference type="ARBA" id="ARBA00022452"/>
    </source>
</evidence>
<keyword evidence="10" id="KW-0732">Signal</keyword>
<dbReference type="PANTHER" id="PTHR38762">
    <property type="entry name" value="CRYPTIC OUTER MEMBRANE PORIN BGLH-RELATED"/>
    <property type="match status" value="1"/>
</dbReference>
<comment type="subcellular location">
    <subcellularLocation>
        <location evidence="1">Cell outer membrane</location>
        <topology evidence="1">Multi-pass membrane protein</topology>
    </subcellularLocation>
</comment>
<dbReference type="PANTHER" id="PTHR38762:SF1">
    <property type="entry name" value="CRYPTIC OUTER MEMBRANE PORIN BGLH-RELATED"/>
    <property type="match status" value="1"/>
</dbReference>
<evidence type="ECO:0000313" key="11">
    <source>
        <dbReference type="EMBL" id="KPC53683.1"/>
    </source>
</evidence>
<dbReference type="InterPro" id="IPR050286">
    <property type="entry name" value="G_neg_Bact_CarbUptk_Porin"/>
</dbReference>
<dbReference type="Proteomes" id="UP000037939">
    <property type="component" value="Unassembled WGS sequence"/>
</dbReference>
<dbReference type="GO" id="GO:0015288">
    <property type="term" value="F:porin activity"/>
    <property type="evidence" value="ECO:0007669"/>
    <property type="project" value="UniProtKB-KW"/>
</dbReference>
<feature type="chain" id="PRO_5005849724" evidence="10">
    <location>
        <begin position="25"/>
        <end position="430"/>
    </location>
</feature>
<evidence type="ECO:0000256" key="3">
    <source>
        <dbReference type="ARBA" id="ARBA00022448"/>
    </source>
</evidence>
<dbReference type="GO" id="GO:0009279">
    <property type="term" value="C:cell outer membrane"/>
    <property type="evidence" value="ECO:0007669"/>
    <property type="project" value="UniProtKB-SubCell"/>
</dbReference>
<reference evidence="11 12" key="1">
    <citation type="submission" date="2015-07" db="EMBL/GenBank/DDBJ databases">
        <title>Draft genome sequence of the Amantichitinum ursilacus IGB-41, a new chitin-degrading bacterium.</title>
        <authorList>
            <person name="Kirstahler P."/>
            <person name="Guenther M."/>
            <person name="Grumaz C."/>
            <person name="Rupp S."/>
            <person name="Zibek S."/>
            <person name="Sohn K."/>
        </authorList>
    </citation>
    <scope>NUCLEOTIDE SEQUENCE [LARGE SCALE GENOMIC DNA]</scope>
    <source>
        <strain evidence="11 12">IGB-41</strain>
    </source>
</reference>
<proteinExistence type="inferred from homology"/>
<dbReference type="STRING" id="857265.WG78_07565"/>
<organism evidence="11 12">
    <name type="scientific">Amantichitinum ursilacus</name>
    <dbReference type="NCBI Taxonomy" id="857265"/>
    <lineage>
        <taxon>Bacteria</taxon>
        <taxon>Pseudomonadati</taxon>
        <taxon>Pseudomonadota</taxon>
        <taxon>Betaproteobacteria</taxon>
        <taxon>Neisseriales</taxon>
        <taxon>Chitinibacteraceae</taxon>
        <taxon>Amantichitinum</taxon>
    </lineage>
</organism>
<accession>A0A0N0GPG4</accession>
<dbReference type="GO" id="GO:0046930">
    <property type="term" value="C:pore complex"/>
    <property type="evidence" value="ECO:0007669"/>
    <property type="project" value="UniProtKB-KW"/>
</dbReference>
<dbReference type="InterPro" id="IPR036998">
    <property type="entry name" value="Porin_LamB_sf"/>
</dbReference>